<feature type="non-terminal residue" evidence="1">
    <location>
        <position position="1"/>
    </location>
</feature>
<evidence type="ECO:0000313" key="1">
    <source>
        <dbReference type="EMBL" id="EMD64232.1"/>
    </source>
</evidence>
<name>M2T5F3_COCSN</name>
<reference evidence="2" key="2">
    <citation type="journal article" date="2013" name="PLoS Genet.">
        <title>Comparative genome structure, secondary metabolite, and effector coding capacity across Cochliobolus pathogens.</title>
        <authorList>
            <person name="Condon B.J."/>
            <person name="Leng Y."/>
            <person name="Wu D."/>
            <person name="Bushley K.E."/>
            <person name="Ohm R.A."/>
            <person name="Otillar R."/>
            <person name="Martin J."/>
            <person name="Schackwitz W."/>
            <person name="Grimwood J."/>
            <person name="MohdZainudin N."/>
            <person name="Xue C."/>
            <person name="Wang R."/>
            <person name="Manning V.A."/>
            <person name="Dhillon B."/>
            <person name="Tu Z.J."/>
            <person name="Steffenson B.J."/>
            <person name="Salamov A."/>
            <person name="Sun H."/>
            <person name="Lowry S."/>
            <person name="LaButti K."/>
            <person name="Han J."/>
            <person name="Copeland A."/>
            <person name="Lindquist E."/>
            <person name="Barry K."/>
            <person name="Schmutz J."/>
            <person name="Baker S.E."/>
            <person name="Ciuffetti L.M."/>
            <person name="Grigoriev I.V."/>
            <person name="Zhong S."/>
            <person name="Turgeon B.G."/>
        </authorList>
    </citation>
    <scope>NUCLEOTIDE SEQUENCE [LARGE SCALE GENOMIC DNA]</scope>
    <source>
        <strain evidence="2">ND90Pr / ATCC 201652</strain>
    </source>
</reference>
<sequence>WPPFSPDLNPIEHLWWALKKKLHELHPEFDYMGDTEREWDQFENGLREAWSAIPDSLITKLISSMPRRLDAVRTAHG</sequence>
<protein>
    <recommendedName>
        <fullName evidence="3">Tc1-like transposase DDE domain-containing protein</fullName>
    </recommendedName>
</protein>
<dbReference type="GO" id="GO:0003676">
    <property type="term" value="F:nucleic acid binding"/>
    <property type="evidence" value="ECO:0007669"/>
    <property type="project" value="InterPro"/>
</dbReference>
<accession>M2T5F3</accession>
<proteinExistence type="predicted"/>
<keyword evidence="2" id="KW-1185">Reference proteome</keyword>
<evidence type="ECO:0008006" key="3">
    <source>
        <dbReference type="Google" id="ProtNLM"/>
    </source>
</evidence>
<dbReference type="GeneID" id="19140227"/>
<dbReference type="Proteomes" id="UP000016934">
    <property type="component" value="Unassembled WGS sequence"/>
</dbReference>
<organism evidence="1 2">
    <name type="scientific">Cochliobolus sativus (strain ND90Pr / ATCC 201652)</name>
    <name type="common">Common root rot and spot blotch fungus</name>
    <name type="synonym">Bipolaris sorokiniana</name>
    <dbReference type="NCBI Taxonomy" id="665912"/>
    <lineage>
        <taxon>Eukaryota</taxon>
        <taxon>Fungi</taxon>
        <taxon>Dikarya</taxon>
        <taxon>Ascomycota</taxon>
        <taxon>Pezizomycotina</taxon>
        <taxon>Dothideomycetes</taxon>
        <taxon>Pleosporomycetidae</taxon>
        <taxon>Pleosporales</taxon>
        <taxon>Pleosporineae</taxon>
        <taxon>Pleosporaceae</taxon>
        <taxon>Bipolaris</taxon>
    </lineage>
</organism>
<dbReference type="KEGG" id="bsc:COCSADRAFT_47152"/>
<gene>
    <name evidence="1" type="ORF">COCSADRAFT_47152</name>
</gene>
<dbReference type="OrthoDB" id="5410741at2759"/>
<dbReference type="AlphaFoldDB" id="M2T5F3"/>
<evidence type="ECO:0000313" key="2">
    <source>
        <dbReference type="Proteomes" id="UP000016934"/>
    </source>
</evidence>
<dbReference type="Gene3D" id="3.30.420.10">
    <property type="entry name" value="Ribonuclease H-like superfamily/Ribonuclease H"/>
    <property type="match status" value="1"/>
</dbReference>
<dbReference type="OMA" id="WEAFENG"/>
<feature type="non-terminal residue" evidence="1">
    <location>
        <position position="77"/>
    </location>
</feature>
<dbReference type="InterPro" id="IPR036397">
    <property type="entry name" value="RNaseH_sf"/>
</dbReference>
<reference evidence="1 2" key="1">
    <citation type="journal article" date="2012" name="PLoS Pathog.">
        <title>Diverse lifestyles and strategies of plant pathogenesis encoded in the genomes of eighteen Dothideomycetes fungi.</title>
        <authorList>
            <person name="Ohm R.A."/>
            <person name="Feau N."/>
            <person name="Henrissat B."/>
            <person name="Schoch C.L."/>
            <person name="Horwitz B.A."/>
            <person name="Barry K.W."/>
            <person name="Condon B.J."/>
            <person name="Copeland A.C."/>
            <person name="Dhillon B."/>
            <person name="Glaser F."/>
            <person name="Hesse C.N."/>
            <person name="Kosti I."/>
            <person name="LaButti K."/>
            <person name="Lindquist E.A."/>
            <person name="Lucas S."/>
            <person name="Salamov A.A."/>
            <person name="Bradshaw R.E."/>
            <person name="Ciuffetti L."/>
            <person name="Hamelin R.C."/>
            <person name="Kema G.H.J."/>
            <person name="Lawrence C."/>
            <person name="Scott J.A."/>
            <person name="Spatafora J.W."/>
            <person name="Turgeon B.G."/>
            <person name="de Wit P.J.G.M."/>
            <person name="Zhong S."/>
            <person name="Goodwin S.B."/>
            <person name="Grigoriev I.V."/>
        </authorList>
    </citation>
    <scope>NUCLEOTIDE SEQUENCE [LARGE SCALE GENOMIC DNA]</scope>
    <source>
        <strain evidence="2">ND90Pr / ATCC 201652</strain>
    </source>
</reference>
<dbReference type="RefSeq" id="XP_007699887.1">
    <property type="nucleotide sequence ID" value="XM_007701697.1"/>
</dbReference>
<dbReference type="HOGENOM" id="CLU_033666_12_6_1"/>
<dbReference type="EMBL" id="KB445643">
    <property type="protein sequence ID" value="EMD64232.1"/>
    <property type="molecule type" value="Genomic_DNA"/>
</dbReference>